<sequence>MSDLTVLWDKLALNAKEDDELEITEEWSSMLRGRGHLCVTVKVLSDRRFSREALKQTLRSIWRISKGMVFKDAPDRMLLVEFFDVRDKERVLIGRPWSFECHLLLVTPLDGDVQPSKIEMNLVPFWVQIHDLPFLYMNREVGERIGGTLGKVMMVDTDDKGVGWGQCLRVRVIMDVTQPLLRGKKLRLGGQSIWVFFKYERLPLFCYGCGRIWHGGGGCPVNAQTRGRNSDPPQFGAWLRAVDDTNSGPRGVQGRAVERSDFSVAHVQEVDCPAEGGGNGHRTSSLECGQSSSSACSEKDGKVGASFGVRGKLVRNLTHVEKDLVDVAVIQSVEIPMSGVGQASHYGPTSIPNNLQAVAPQGLSERPTIGPSQLVCHSLSPTKAQSVEVTRNQDKNKNLQQSDSLSNSNSLPRVSGSRKGKEPRGVKSLLGTKASGTRGKKASGFKRSQVVKVTPIPKKLCVRKDDICDLVEDLSAEVAMQPRRQDATMVEGVRCRMGFKGCFVVPRNVTAGGLALFWDESVSVVVKTFSSSHIDVVVEDVGGGNPWRVTGFYGHPECGKRRDSWELLKSLGNQSALPWVCCGDFNEIMESSEKEGGLLRPDWQMRQFRDALADAGLSTLPSTGARFTWKGRRHGVGWIKERLDRFVANGEWLTMFPLVCCQTIVSSASDHFPILLDTHPARYGVHRKHFKFEAMWLSHGQCKDRVKQAWDTVVEGDPLAQVTGKIQACKNTLTVWNKDCFGYVTTMLKDKSKLLESLESEPVGDSVGVQISSLKKEINDLLGKEEIMWRQRSRV</sequence>
<dbReference type="Pfam" id="PF14392">
    <property type="entry name" value="zf-CCHC_4"/>
    <property type="match status" value="1"/>
</dbReference>
<dbReference type="InterPro" id="IPR025836">
    <property type="entry name" value="Zn_knuckle_CX2CX4HX4C"/>
</dbReference>
<dbReference type="SUPFAM" id="SSF56219">
    <property type="entry name" value="DNase I-like"/>
    <property type="match status" value="1"/>
</dbReference>
<protein>
    <recommendedName>
        <fullName evidence="6">DUF4283 domain-containing protein</fullName>
    </recommendedName>
</protein>
<organism evidence="5">
    <name type="scientific">Fagus sylvatica</name>
    <name type="common">Beechnut</name>
    <dbReference type="NCBI Taxonomy" id="28930"/>
    <lineage>
        <taxon>Eukaryota</taxon>
        <taxon>Viridiplantae</taxon>
        <taxon>Streptophyta</taxon>
        <taxon>Embryophyta</taxon>
        <taxon>Tracheophyta</taxon>
        <taxon>Spermatophyta</taxon>
        <taxon>Magnoliopsida</taxon>
        <taxon>eudicotyledons</taxon>
        <taxon>Gunneridae</taxon>
        <taxon>Pentapetalae</taxon>
        <taxon>rosids</taxon>
        <taxon>fabids</taxon>
        <taxon>Fagales</taxon>
        <taxon>Fagaceae</taxon>
        <taxon>Fagus</taxon>
    </lineage>
</organism>
<dbReference type="Pfam" id="PF03372">
    <property type="entry name" value="Exo_endo_phos"/>
    <property type="match status" value="1"/>
</dbReference>
<evidence type="ECO:0000259" key="2">
    <source>
        <dbReference type="Pfam" id="PF03372"/>
    </source>
</evidence>
<accession>A0A2N9HME7</accession>
<dbReference type="EMBL" id="OIVN01003678">
    <property type="protein sequence ID" value="SPD12890.1"/>
    <property type="molecule type" value="Genomic_DNA"/>
</dbReference>
<feature type="region of interest" description="Disordered" evidence="1">
    <location>
        <begin position="385"/>
        <end position="444"/>
    </location>
</feature>
<dbReference type="InterPro" id="IPR040256">
    <property type="entry name" value="At4g02000-like"/>
</dbReference>
<dbReference type="AlphaFoldDB" id="A0A2N9HME7"/>
<dbReference type="PANTHER" id="PTHR31286">
    <property type="entry name" value="GLYCINE-RICH CELL WALL STRUCTURAL PROTEIN 1.8-LIKE"/>
    <property type="match status" value="1"/>
</dbReference>
<dbReference type="Gene3D" id="3.60.10.10">
    <property type="entry name" value="Endonuclease/exonuclease/phosphatase"/>
    <property type="match status" value="1"/>
</dbReference>
<feature type="compositionally biased region" description="Low complexity" evidence="1">
    <location>
        <begin position="398"/>
        <end position="411"/>
    </location>
</feature>
<dbReference type="GO" id="GO:0003824">
    <property type="term" value="F:catalytic activity"/>
    <property type="evidence" value="ECO:0007669"/>
    <property type="project" value="InterPro"/>
</dbReference>
<evidence type="ECO:0000259" key="3">
    <source>
        <dbReference type="Pfam" id="PF14111"/>
    </source>
</evidence>
<dbReference type="InterPro" id="IPR025558">
    <property type="entry name" value="DUF4283"/>
</dbReference>
<evidence type="ECO:0000313" key="5">
    <source>
        <dbReference type="EMBL" id="SPD12890.1"/>
    </source>
</evidence>
<dbReference type="InterPro" id="IPR005135">
    <property type="entry name" value="Endo/exonuclease/phosphatase"/>
</dbReference>
<evidence type="ECO:0000259" key="4">
    <source>
        <dbReference type="Pfam" id="PF14392"/>
    </source>
</evidence>
<feature type="domain" description="Endonuclease/exonuclease/phosphatase" evidence="2">
    <location>
        <begin position="504"/>
        <end position="671"/>
    </location>
</feature>
<feature type="domain" description="DUF4283" evidence="3">
    <location>
        <begin position="38"/>
        <end position="116"/>
    </location>
</feature>
<proteinExistence type="predicted"/>
<feature type="domain" description="Zinc knuckle CX2CX4HX4C" evidence="4">
    <location>
        <begin position="174"/>
        <end position="220"/>
    </location>
</feature>
<name>A0A2N9HME7_FAGSY</name>
<dbReference type="Pfam" id="PF14111">
    <property type="entry name" value="DUF4283"/>
    <property type="match status" value="1"/>
</dbReference>
<dbReference type="InterPro" id="IPR036691">
    <property type="entry name" value="Endo/exonu/phosph_ase_sf"/>
</dbReference>
<evidence type="ECO:0008006" key="6">
    <source>
        <dbReference type="Google" id="ProtNLM"/>
    </source>
</evidence>
<reference evidence="5" key="1">
    <citation type="submission" date="2018-02" db="EMBL/GenBank/DDBJ databases">
        <authorList>
            <person name="Cohen D.B."/>
            <person name="Kent A.D."/>
        </authorList>
    </citation>
    <scope>NUCLEOTIDE SEQUENCE</scope>
</reference>
<evidence type="ECO:0000256" key="1">
    <source>
        <dbReference type="SAM" id="MobiDB-lite"/>
    </source>
</evidence>
<gene>
    <name evidence="5" type="ORF">FSB_LOCUS40772</name>
</gene>
<dbReference type="PANTHER" id="PTHR31286:SF62">
    <property type="entry name" value="ZINC FINGER, CCHC-TYPE-LIKE PROTEIN"/>
    <property type="match status" value="1"/>
</dbReference>